<name>A0A0A8YWE4_ARUDO</name>
<protein>
    <submittedName>
        <fullName evidence="1">Uncharacterized protein</fullName>
    </submittedName>
</protein>
<sequence length="50" mass="6036">MSMMLCFPLQHRYLYKSTSKLFLARFDSQGKMAYHPPKNEKVQQYQNNVH</sequence>
<dbReference type="EMBL" id="GBRH01269080">
    <property type="protein sequence ID" value="JAD28815.1"/>
    <property type="molecule type" value="Transcribed_RNA"/>
</dbReference>
<proteinExistence type="predicted"/>
<reference evidence="1" key="1">
    <citation type="submission" date="2014-09" db="EMBL/GenBank/DDBJ databases">
        <authorList>
            <person name="Magalhaes I.L.F."/>
            <person name="Oliveira U."/>
            <person name="Santos F.R."/>
            <person name="Vidigal T.H.D.A."/>
            <person name="Brescovit A.D."/>
            <person name="Santos A.J."/>
        </authorList>
    </citation>
    <scope>NUCLEOTIDE SEQUENCE</scope>
    <source>
        <tissue evidence="1">Shoot tissue taken approximately 20 cm above the soil surface</tissue>
    </source>
</reference>
<organism evidence="1">
    <name type="scientific">Arundo donax</name>
    <name type="common">Giant reed</name>
    <name type="synonym">Donax arundinaceus</name>
    <dbReference type="NCBI Taxonomy" id="35708"/>
    <lineage>
        <taxon>Eukaryota</taxon>
        <taxon>Viridiplantae</taxon>
        <taxon>Streptophyta</taxon>
        <taxon>Embryophyta</taxon>
        <taxon>Tracheophyta</taxon>
        <taxon>Spermatophyta</taxon>
        <taxon>Magnoliopsida</taxon>
        <taxon>Liliopsida</taxon>
        <taxon>Poales</taxon>
        <taxon>Poaceae</taxon>
        <taxon>PACMAD clade</taxon>
        <taxon>Arundinoideae</taxon>
        <taxon>Arundineae</taxon>
        <taxon>Arundo</taxon>
    </lineage>
</organism>
<accession>A0A0A8YWE4</accession>
<dbReference type="AlphaFoldDB" id="A0A0A8YWE4"/>
<reference evidence="1" key="2">
    <citation type="journal article" date="2015" name="Data Brief">
        <title>Shoot transcriptome of the giant reed, Arundo donax.</title>
        <authorList>
            <person name="Barrero R.A."/>
            <person name="Guerrero F.D."/>
            <person name="Moolhuijzen P."/>
            <person name="Goolsby J.A."/>
            <person name="Tidwell J."/>
            <person name="Bellgard S.E."/>
            <person name="Bellgard M.I."/>
        </authorList>
    </citation>
    <scope>NUCLEOTIDE SEQUENCE</scope>
    <source>
        <tissue evidence="1">Shoot tissue taken approximately 20 cm above the soil surface</tissue>
    </source>
</reference>
<evidence type="ECO:0000313" key="1">
    <source>
        <dbReference type="EMBL" id="JAD28815.1"/>
    </source>
</evidence>